<dbReference type="PANTHER" id="PTHR23070">
    <property type="entry name" value="BCS1 AAA-TYPE ATPASE"/>
    <property type="match status" value="1"/>
</dbReference>
<keyword evidence="4 12" id="KW-0547">Nucleotide-binding</keyword>
<keyword evidence="10" id="KW-0472">Membrane</keyword>
<evidence type="ECO:0000256" key="2">
    <source>
        <dbReference type="ARBA" id="ARBA00007448"/>
    </source>
</evidence>
<dbReference type="GO" id="GO:0005743">
    <property type="term" value="C:mitochondrial inner membrane"/>
    <property type="evidence" value="ECO:0007669"/>
    <property type="project" value="UniProtKB-SubCell"/>
</dbReference>
<comment type="similarity">
    <text evidence="2">Belongs to the AAA ATPase family. BCS1 subfamily.</text>
</comment>
<evidence type="ECO:0000259" key="14">
    <source>
        <dbReference type="SMART" id="SM00382"/>
    </source>
</evidence>
<reference evidence="17 19" key="2">
    <citation type="submission" date="2018-12" db="EMBL/GenBank/DDBJ databases">
        <title>Genome of Verticillium dahliae isolate Getta Getta.</title>
        <authorList>
            <person name="Gardiner D.M."/>
        </authorList>
    </citation>
    <scope>NUCLEOTIDE SEQUENCE [LARGE SCALE GENOMIC DNA]</scope>
    <source>
        <strain evidence="17 19">Getta Getta</strain>
    </source>
</reference>
<dbReference type="AlphaFoldDB" id="A0A2J8DGM1"/>
<dbReference type="SUPFAM" id="SSF52540">
    <property type="entry name" value="P-loop containing nucleoside triphosphate hydrolases"/>
    <property type="match status" value="1"/>
</dbReference>
<evidence type="ECO:0000256" key="13">
    <source>
        <dbReference type="SAM" id="MobiDB-lite"/>
    </source>
</evidence>
<evidence type="ECO:0008006" key="20">
    <source>
        <dbReference type="Google" id="ProtNLM"/>
    </source>
</evidence>
<proteinExistence type="inferred from homology"/>
<comment type="subcellular location">
    <subcellularLocation>
        <location evidence="1">Mitochondrion inner membrane</location>
        <topology evidence="1">Single-pass membrane protein</topology>
    </subcellularLocation>
</comment>
<dbReference type="InterPro" id="IPR003959">
    <property type="entry name" value="ATPase_AAA_core"/>
</dbReference>
<dbReference type="EMBL" id="MPSH01000003">
    <property type="protein sequence ID" value="PNH35692.1"/>
    <property type="molecule type" value="Genomic_DNA"/>
</dbReference>
<sequence length="637" mass="69183">MDLKEILYGLFGPNSTVDACAGSPSTASTSGTFNSHGRLPKNPLLDALAPLLGGQLSPLLRALNLANNILGARLGLPIDPSFLLTLAVAAWAINRFARQLYHALAVIVTAHFMASITVASTDEIYVHMMKWLAVQPLVTTSRSLMVETAAHSAWEDDEDQIDALQLRTIAGGGDEKYLNFSNQQANAPPRFVPAIGLHGFWYGRRYFRLQRKHQSFLDDNSGGARGSTGTTLEKEEVLVISCFGRSTTPIKTLLQAVKQHYYSDHVARTTIKRPSPQPLRRFNGRNWATVAVRPVRGLRTVILDAAQKSTVLADMNEYLHPATPRWYANRGIPLRRGYLFHGPPGTGKTSLSFALAGVFGLDIYVISLLEPTLSEEDLGTLFSSLPRRCVVLLEDIDAAGLRRPQEEIEEEEASEAPATDKKTRPGRGPRASVNGDKESASHDQPAAHRPREDWKVSDLARALKAPGAGGDDRKGISLSGLLNAIDGVASQEGRVLVMTTNHPEALDAALIRPGRVDLQVAFGNATSEQARELFERMYEADAAKNDAAVEKSAEATQNGQAEDKGAEVGGGDGVEGLSHIAAAFGSKIDDGLLSPAEIQGFLLKRKKDPKKALRETDRWVEAMKAQKENKTKVLTVQ</sequence>
<feature type="compositionally biased region" description="Basic and acidic residues" evidence="13">
    <location>
        <begin position="435"/>
        <end position="455"/>
    </location>
</feature>
<dbReference type="InterPro" id="IPR003593">
    <property type="entry name" value="AAA+_ATPase"/>
</dbReference>
<dbReference type="Proteomes" id="UP000288725">
    <property type="component" value="Chromosome 1"/>
</dbReference>
<dbReference type="Pfam" id="PF25426">
    <property type="entry name" value="AAA_lid_BCS1"/>
    <property type="match status" value="1"/>
</dbReference>
<comment type="caution">
    <text evidence="16">The sequence shown here is derived from an EMBL/GenBank/DDBJ whole genome shotgun (WGS) entry which is preliminary data.</text>
</comment>
<gene>
    <name evidence="16" type="ORF">BJF96_g1296</name>
    <name evidence="17" type="ORF">VDGE_01279</name>
</gene>
<keyword evidence="7 12" id="KW-0067">ATP-binding</keyword>
<dbReference type="InterPro" id="IPR057495">
    <property type="entry name" value="AAA_lid_BCS1"/>
</dbReference>
<dbReference type="EMBL" id="RSDZ01000102">
    <property type="protein sequence ID" value="RXG43673.1"/>
    <property type="molecule type" value="Genomic_DNA"/>
</dbReference>
<evidence type="ECO:0000256" key="7">
    <source>
        <dbReference type="ARBA" id="ARBA00022840"/>
    </source>
</evidence>
<dbReference type="Pfam" id="PF00004">
    <property type="entry name" value="AAA"/>
    <property type="match status" value="2"/>
</dbReference>
<keyword evidence="8" id="KW-1133">Transmembrane helix</keyword>
<keyword evidence="9" id="KW-0496">Mitochondrion</keyword>
<keyword evidence="3" id="KW-0812">Transmembrane</keyword>
<evidence type="ECO:0000256" key="1">
    <source>
        <dbReference type="ARBA" id="ARBA00004434"/>
    </source>
</evidence>
<evidence type="ECO:0000256" key="6">
    <source>
        <dbReference type="ARBA" id="ARBA00022801"/>
    </source>
</evidence>
<dbReference type="GO" id="GO:0005524">
    <property type="term" value="F:ATP binding"/>
    <property type="evidence" value="ECO:0007669"/>
    <property type="project" value="UniProtKB-KW"/>
</dbReference>
<evidence type="ECO:0000256" key="3">
    <source>
        <dbReference type="ARBA" id="ARBA00022692"/>
    </source>
</evidence>
<dbReference type="InterPro" id="IPR003960">
    <property type="entry name" value="ATPase_AAA_CS"/>
</dbReference>
<dbReference type="GO" id="GO:0016887">
    <property type="term" value="F:ATP hydrolysis activity"/>
    <property type="evidence" value="ECO:0007669"/>
    <property type="project" value="InterPro"/>
</dbReference>
<reference evidence="16 18" key="1">
    <citation type="submission" date="2017-12" db="EMBL/GenBank/DDBJ databases">
        <title>Comparative genomics yields insights into virulence evolution of Verticillium dahliae.</title>
        <authorList>
            <person name="Fan R."/>
            <person name="Armitage A.D."/>
            <person name="Cascant-Lopez E."/>
            <person name="Sobczyk M."/>
            <person name="Cockerton H.M."/>
            <person name="Harrison R.J."/>
        </authorList>
    </citation>
    <scope>NUCLEOTIDE SEQUENCE [LARGE SCALE GENOMIC DNA]</scope>
    <source>
        <strain evidence="16 18">12008</strain>
    </source>
</reference>
<evidence type="ECO:0000256" key="11">
    <source>
        <dbReference type="ARBA" id="ARBA00048778"/>
    </source>
</evidence>
<evidence type="ECO:0000313" key="19">
    <source>
        <dbReference type="Proteomes" id="UP000288725"/>
    </source>
</evidence>
<evidence type="ECO:0000256" key="9">
    <source>
        <dbReference type="ARBA" id="ARBA00023128"/>
    </source>
</evidence>
<evidence type="ECO:0000256" key="5">
    <source>
        <dbReference type="ARBA" id="ARBA00022792"/>
    </source>
</evidence>
<keyword evidence="6" id="KW-0378">Hydrolase</keyword>
<accession>A0A2J8DGM1</accession>
<dbReference type="Pfam" id="PF08740">
    <property type="entry name" value="BCS1_N"/>
    <property type="match status" value="1"/>
</dbReference>
<dbReference type="InterPro" id="IPR050747">
    <property type="entry name" value="Mitochondrial_chaperone_BCS1"/>
</dbReference>
<evidence type="ECO:0000313" key="18">
    <source>
        <dbReference type="Proteomes" id="UP000236305"/>
    </source>
</evidence>
<comment type="catalytic activity">
    <reaction evidence="11">
        <text>ATP + H2O = ADP + phosphate + H(+)</text>
        <dbReference type="Rhea" id="RHEA:13065"/>
        <dbReference type="ChEBI" id="CHEBI:15377"/>
        <dbReference type="ChEBI" id="CHEBI:15378"/>
        <dbReference type="ChEBI" id="CHEBI:30616"/>
        <dbReference type="ChEBI" id="CHEBI:43474"/>
        <dbReference type="ChEBI" id="CHEBI:456216"/>
    </reaction>
    <physiologicalReaction direction="left-to-right" evidence="11">
        <dbReference type="Rhea" id="RHEA:13066"/>
    </physiologicalReaction>
</comment>
<feature type="domain" description="BCS1 N-terminal" evidence="15">
    <location>
        <begin position="84"/>
        <end position="301"/>
    </location>
</feature>
<feature type="domain" description="AAA+ ATPase" evidence="14">
    <location>
        <begin position="334"/>
        <end position="526"/>
    </location>
</feature>
<dbReference type="Proteomes" id="UP000236305">
    <property type="component" value="Unassembled WGS sequence"/>
</dbReference>
<dbReference type="SMART" id="SM00382">
    <property type="entry name" value="AAA"/>
    <property type="match status" value="1"/>
</dbReference>
<dbReference type="OrthoDB" id="10251412at2759"/>
<dbReference type="Gene3D" id="3.40.50.300">
    <property type="entry name" value="P-loop containing nucleotide triphosphate hydrolases"/>
    <property type="match status" value="1"/>
</dbReference>
<dbReference type="InterPro" id="IPR014851">
    <property type="entry name" value="BCS1_N"/>
</dbReference>
<dbReference type="OMA" id="RCNPRYV"/>
<evidence type="ECO:0000256" key="8">
    <source>
        <dbReference type="ARBA" id="ARBA00022989"/>
    </source>
</evidence>
<evidence type="ECO:0000313" key="17">
    <source>
        <dbReference type="EMBL" id="RXG43673.1"/>
    </source>
</evidence>
<feature type="region of interest" description="Disordered" evidence="13">
    <location>
        <begin position="403"/>
        <end position="455"/>
    </location>
</feature>
<feature type="region of interest" description="Disordered" evidence="13">
    <location>
        <begin position="548"/>
        <end position="572"/>
    </location>
</feature>
<evidence type="ECO:0000256" key="4">
    <source>
        <dbReference type="ARBA" id="ARBA00022741"/>
    </source>
</evidence>
<keyword evidence="5" id="KW-0999">Mitochondrion inner membrane</keyword>
<evidence type="ECO:0000256" key="12">
    <source>
        <dbReference type="RuleBase" id="RU003651"/>
    </source>
</evidence>
<evidence type="ECO:0000313" key="16">
    <source>
        <dbReference type="EMBL" id="PNH35692.1"/>
    </source>
</evidence>
<dbReference type="PROSITE" id="PS00674">
    <property type="entry name" value="AAA"/>
    <property type="match status" value="1"/>
</dbReference>
<name>A0A2J8DGM1_VERDA</name>
<organism evidence="16 18">
    <name type="scientific">Verticillium dahliae</name>
    <name type="common">Verticillium wilt</name>
    <dbReference type="NCBI Taxonomy" id="27337"/>
    <lineage>
        <taxon>Eukaryota</taxon>
        <taxon>Fungi</taxon>
        <taxon>Dikarya</taxon>
        <taxon>Ascomycota</taxon>
        <taxon>Pezizomycotina</taxon>
        <taxon>Sordariomycetes</taxon>
        <taxon>Hypocreomycetidae</taxon>
        <taxon>Glomerellales</taxon>
        <taxon>Plectosphaerellaceae</taxon>
        <taxon>Verticillium</taxon>
    </lineage>
</organism>
<protein>
    <recommendedName>
        <fullName evidence="20">Mitochondrial chaperone BCS1</fullName>
    </recommendedName>
</protein>
<evidence type="ECO:0000259" key="15">
    <source>
        <dbReference type="SMART" id="SM01024"/>
    </source>
</evidence>
<dbReference type="SMART" id="SM01024">
    <property type="entry name" value="BCS1_N"/>
    <property type="match status" value="1"/>
</dbReference>
<evidence type="ECO:0000256" key="10">
    <source>
        <dbReference type="ARBA" id="ARBA00023136"/>
    </source>
</evidence>
<dbReference type="InterPro" id="IPR027417">
    <property type="entry name" value="P-loop_NTPase"/>
</dbReference>